<organism evidence="2 3">
    <name type="scientific">Acetivibrio ethanolgignens</name>
    <dbReference type="NCBI Taxonomy" id="290052"/>
    <lineage>
        <taxon>Bacteria</taxon>
        <taxon>Bacillati</taxon>
        <taxon>Bacillota</taxon>
        <taxon>Clostridia</taxon>
        <taxon>Eubacteriales</taxon>
        <taxon>Oscillospiraceae</taxon>
        <taxon>Acetivibrio</taxon>
    </lineage>
</organism>
<gene>
    <name evidence="2" type="ORF">ASU35_08020</name>
</gene>
<proteinExistence type="predicted"/>
<evidence type="ECO:0000313" key="2">
    <source>
        <dbReference type="EMBL" id="KSV59812.1"/>
    </source>
</evidence>
<dbReference type="OrthoDB" id="9805098at2"/>
<dbReference type="STRING" id="290052.ASU35_08020"/>
<dbReference type="InterPro" id="IPR007712">
    <property type="entry name" value="RelE/ParE_toxin"/>
</dbReference>
<accession>A0A0V8QGY5</accession>
<keyword evidence="3" id="KW-1185">Reference proteome</keyword>
<dbReference type="InterPro" id="IPR052747">
    <property type="entry name" value="TA_system_RelE_toxin"/>
</dbReference>
<dbReference type="InterPro" id="IPR035093">
    <property type="entry name" value="RelE/ParE_toxin_dom_sf"/>
</dbReference>
<comment type="caution">
    <text evidence="2">The sequence shown here is derived from an EMBL/GenBank/DDBJ whole genome shotgun (WGS) entry which is preliminary data.</text>
</comment>
<protein>
    <submittedName>
        <fullName evidence="2">Plasmid stabilization protein</fullName>
    </submittedName>
</protein>
<dbReference type="Proteomes" id="UP000054874">
    <property type="component" value="Unassembled WGS sequence"/>
</dbReference>
<dbReference type="EMBL" id="LNAM01000090">
    <property type="protein sequence ID" value="KSV59812.1"/>
    <property type="molecule type" value="Genomic_DNA"/>
</dbReference>
<dbReference type="Gene3D" id="3.30.2310.20">
    <property type="entry name" value="RelE-like"/>
    <property type="match status" value="1"/>
</dbReference>
<dbReference type="SUPFAM" id="SSF143011">
    <property type="entry name" value="RelE-like"/>
    <property type="match status" value="1"/>
</dbReference>
<dbReference type="RefSeq" id="WP_058352000.1">
    <property type="nucleotide sequence ID" value="NZ_CABMMD010000090.1"/>
</dbReference>
<sequence length="76" mass="8897">MTINYSKQAIKFLKKQDKPTRERIINAINLLPDGDVKKLQGQSAYRLRVGDFRILFDKNGNILFIEKIDNRGQVYK</sequence>
<evidence type="ECO:0000313" key="3">
    <source>
        <dbReference type="Proteomes" id="UP000054874"/>
    </source>
</evidence>
<keyword evidence="1" id="KW-1277">Toxin-antitoxin system</keyword>
<name>A0A0V8QGY5_9FIRM</name>
<reference evidence="2 3" key="1">
    <citation type="submission" date="2015-11" db="EMBL/GenBank/DDBJ databases">
        <title>Butyribacter intestini gen. nov., sp. nov., a butyric acid-producing bacterium of the family Lachnospiraceae isolated from the human faeces.</title>
        <authorList>
            <person name="Zou Y."/>
            <person name="Xue W."/>
            <person name="Luo G."/>
            <person name="Lv M."/>
        </authorList>
    </citation>
    <scope>NUCLEOTIDE SEQUENCE [LARGE SCALE GENOMIC DNA]</scope>
    <source>
        <strain evidence="2 3">ACET-33324</strain>
    </source>
</reference>
<dbReference type="PANTHER" id="PTHR38813:SF1">
    <property type="entry name" value="TOXIN RELE1-RELATED"/>
    <property type="match status" value="1"/>
</dbReference>
<dbReference type="AlphaFoldDB" id="A0A0V8QGY5"/>
<dbReference type="PANTHER" id="PTHR38813">
    <property type="match status" value="1"/>
</dbReference>
<dbReference type="Pfam" id="PF05016">
    <property type="entry name" value="ParE_toxin"/>
    <property type="match status" value="1"/>
</dbReference>
<evidence type="ECO:0000256" key="1">
    <source>
        <dbReference type="ARBA" id="ARBA00022649"/>
    </source>
</evidence>